<organism evidence="1 2">
    <name type="scientific">Pneumocystis oryctolagi</name>
    <dbReference type="NCBI Taxonomy" id="42067"/>
    <lineage>
        <taxon>Eukaryota</taxon>
        <taxon>Fungi</taxon>
        <taxon>Dikarya</taxon>
        <taxon>Ascomycota</taxon>
        <taxon>Taphrinomycotina</taxon>
        <taxon>Pneumocystomycetes</taxon>
        <taxon>Pneumocystaceae</taxon>
        <taxon>Pneumocystis</taxon>
    </lineage>
</organism>
<protein>
    <submittedName>
        <fullName evidence="1">Uncharacterized protein</fullName>
    </submittedName>
</protein>
<evidence type="ECO:0000313" key="1">
    <source>
        <dbReference type="EMBL" id="KAG4305286.1"/>
    </source>
</evidence>
<name>A0ACB7CCC6_9ASCO</name>
<dbReference type="EMBL" id="JABTEG010000004">
    <property type="protein sequence ID" value="KAG4305286.1"/>
    <property type="molecule type" value="Genomic_DNA"/>
</dbReference>
<gene>
    <name evidence="1" type="ORF">PORY_001456</name>
</gene>
<accession>A0ACB7CCC6</accession>
<sequence length="663" mass="75152">METKSHSQCKFSCSDAKLKVPGDFSDAYKLLEIGNKTDKENLVFSLQHKHDNFNAQFPEYNGIETSRNVLQPKPIVPLQSVNFNKSFCIPSDLVSETSSLKLLDNRDEVLLPDSCSYPHSIIKPPKAANASQPVKTAPSIRSSCWVKSVCSPSKHLSEHLDALNIKNEAAIKSSQTHSYTPESSPVLNAKRDIFDNNFFASDLSISYKKLCNECNTDSAEFVLTPCGHKICQKCLGSLINSTPINLCTCYICHKPITCFTSRISLESNFAYNKFQPTCDFVASKDCSFGNSFDIKQLKHSSFIEENHESLNTMTNSFLKEALMTGKLFADISTLVTPQDWTCLKISNIPWDLSIEAIYEFLGKNARIAPYSVHSQPIHFIMDRMSAKTQSECYVELSSRNDAQRLAERRSGKLLGSRNVVLEIATQEELMNRIFPKWKGEWKGVDPYADENLKSIRQFSIPKAEIVTREELNSLINHVKTYRSPYSRKCPQRPFEDFISILAKFPWHKGDFYTLGQRDLLHSSLLTLIEILKGHLKKGRLPELNFRLLERLVHAGTTNTCFTEKQKFEIFKIAGLPCNFEANKIALINLDLKAVSCLKIDHLYTTEVFSFLMYNGFKTNDLQLSEKEIYSLSDVAKIELSYINAKMLKYMSSVLPTKLHSAST</sequence>
<keyword evidence="2" id="KW-1185">Reference proteome</keyword>
<proteinExistence type="predicted"/>
<reference evidence="1 2" key="1">
    <citation type="journal article" date="2021" name="Commun. Biol.">
        <title>Genomic insights into the host specific adaptation of the Pneumocystis genus.</title>
        <authorList>
            <person name="Cisse O.H."/>
            <person name="Ma L."/>
            <person name="Dekker J.P."/>
            <person name="Khil P.P."/>
            <person name="Youn J.-H."/>
            <person name="Brenchley J.M."/>
            <person name="Blair R."/>
            <person name="Pahar B."/>
            <person name="Chabe M."/>
            <person name="Van Rompay K.K.A."/>
            <person name="Keesler R."/>
            <person name="Sukura A."/>
            <person name="Hirsch V."/>
            <person name="Kutty G."/>
            <person name="Liu Y."/>
            <person name="Peng L."/>
            <person name="Chen J."/>
            <person name="Song J."/>
            <person name="Weissenbacher-Lang C."/>
            <person name="Xu J."/>
            <person name="Upham N.S."/>
            <person name="Stajich J.E."/>
            <person name="Cuomo C.A."/>
            <person name="Cushion M.T."/>
            <person name="Kovacs J.A."/>
        </authorList>
    </citation>
    <scope>NUCLEOTIDE SEQUENCE [LARGE SCALE GENOMIC DNA]</scope>
    <source>
        <strain evidence="1 2">RABM</strain>
    </source>
</reference>
<evidence type="ECO:0000313" key="2">
    <source>
        <dbReference type="Proteomes" id="UP000768646"/>
    </source>
</evidence>
<dbReference type="Proteomes" id="UP000768646">
    <property type="component" value="Unassembled WGS sequence"/>
</dbReference>
<comment type="caution">
    <text evidence="1">The sequence shown here is derived from an EMBL/GenBank/DDBJ whole genome shotgun (WGS) entry which is preliminary data.</text>
</comment>